<feature type="chain" id="PRO_5043664246" description="Secreted protein" evidence="1">
    <location>
        <begin position="22"/>
        <end position="74"/>
    </location>
</feature>
<protein>
    <recommendedName>
        <fullName evidence="4">Secreted protein</fullName>
    </recommendedName>
</protein>
<sequence>MCWQTCCLIQVSVGVSVPADAAREPNEDPRLVPEHAEAQNPTIKVRGRDRVSFKGRGTIKTSSAALPEGEEKVV</sequence>
<comment type="caution">
    <text evidence="2">The sequence shown here is derived from an EMBL/GenBank/DDBJ whole genome shotgun (WGS) entry which is preliminary data.</text>
</comment>
<dbReference type="EMBL" id="JANPWB010000012">
    <property type="protein sequence ID" value="KAJ1116053.1"/>
    <property type="molecule type" value="Genomic_DNA"/>
</dbReference>
<evidence type="ECO:0000256" key="1">
    <source>
        <dbReference type="SAM" id="SignalP"/>
    </source>
</evidence>
<keyword evidence="3" id="KW-1185">Reference proteome</keyword>
<gene>
    <name evidence="2" type="ORF">NDU88_004272</name>
</gene>
<accession>A0AAV7NS14</accession>
<proteinExistence type="predicted"/>
<dbReference type="Proteomes" id="UP001066276">
    <property type="component" value="Chromosome 8"/>
</dbReference>
<dbReference type="AlphaFoldDB" id="A0AAV7NS14"/>
<evidence type="ECO:0000313" key="3">
    <source>
        <dbReference type="Proteomes" id="UP001066276"/>
    </source>
</evidence>
<name>A0AAV7NS14_PLEWA</name>
<evidence type="ECO:0008006" key="4">
    <source>
        <dbReference type="Google" id="ProtNLM"/>
    </source>
</evidence>
<reference evidence="2" key="1">
    <citation type="journal article" date="2022" name="bioRxiv">
        <title>Sequencing and chromosome-scale assembly of the giantPleurodeles waltlgenome.</title>
        <authorList>
            <person name="Brown T."/>
            <person name="Elewa A."/>
            <person name="Iarovenko S."/>
            <person name="Subramanian E."/>
            <person name="Araus A.J."/>
            <person name="Petzold A."/>
            <person name="Susuki M."/>
            <person name="Suzuki K.-i.T."/>
            <person name="Hayashi T."/>
            <person name="Toyoda A."/>
            <person name="Oliveira C."/>
            <person name="Osipova E."/>
            <person name="Leigh N.D."/>
            <person name="Simon A."/>
            <person name="Yun M.H."/>
        </authorList>
    </citation>
    <scope>NUCLEOTIDE SEQUENCE</scope>
    <source>
        <strain evidence="2">20211129_DDA</strain>
        <tissue evidence="2">Liver</tissue>
    </source>
</reference>
<feature type="signal peptide" evidence="1">
    <location>
        <begin position="1"/>
        <end position="21"/>
    </location>
</feature>
<keyword evidence="1" id="KW-0732">Signal</keyword>
<evidence type="ECO:0000313" key="2">
    <source>
        <dbReference type="EMBL" id="KAJ1116053.1"/>
    </source>
</evidence>
<organism evidence="2 3">
    <name type="scientific">Pleurodeles waltl</name>
    <name type="common">Iberian ribbed newt</name>
    <dbReference type="NCBI Taxonomy" id="8319"/>
    <lineage>
        <taxon>Eukaryota</taxon>
        <taxon>Metazoa</taxon>
        <taxon>Chordata</taxon>
        <taxon>Craniata</taxon>
        <taxon>Vertebrata</taxon>
        <taxon>Euteleostomi</taxon>
        <taxon>Amphibia</taxon>
        <taxon>Batrachia</taxon>
        <taxon>Caudata</taxon>
        <taxon>Salamandroidea</taxon>
        <taxon>Salamandridae</taxon>
        <taxon>Pleurodelinae</taxon>
        <taxon>Pleurodeles</taxon>
    </lineage>
</organism>